<feature type="compositionally biased region" description="Low complexity" evidence="1">
    <location>
        <begin position="854"/>
        <end position="867"/>
    </location>
</feature>
<dbReference type="CDD" id="cd06257">
    <property type="entry name" value="DnaJ"/>
    <property type="match status" value="1"/>
</dbReference>
<dbReference type="Proteomes" id="UP001054902">
    <property type="component" value="Unassembled WGS sequence"/>
</dbReference>
<dbReference type="SMART" id="SM00271">
    <property type="entry name" value="DnaJ"/>
    <property type="match status" value="1"/>
</dbReference>
<feature type="region of interest" description="Disordered" evidence="1">
    <location>
        <begin position="852"/>
        <end position="1007"/>
    </location>
</feature>
<feature type="region of interest" description="Disordered" evidence="1">
    <location>
        <begin position="741"/>
        <end position="764"/>
    </location>
</feature>
<dbReference type="EMBL" id="BLLK01000022">
    <property type="protein sequence ID" value="GFH47210.1"/>
    <property type="molecule type" value="Genomic_DNA"/>
</dbReference>
<feature type="compositionally biased region" description="Polar residues" evidence="1">
    <location>
        <begin position="884"/>
        <end position="907"/>
    </location>
</feature>
<feature type="domain" description="J" evidence="3">
    <location>
        <begin position="100"/>
        <end position="179"/>
    </location>
</feature>
<feature type="compositionally biased region" description="Low complexity" evidence="1">
    <location>
        <begin position="44"/>
        <end position="57"/>
    </location>
</feature>
<feature type="compositionally biased region" description="Polar residues" evidence="1">
    <location>
        <begin position="754"/>
        <end position="764"/>
    </location>
</feature>
<keyword evidence="2" id="KW-0732">Signal</keyword>
<feature type="region of interest" description="Disordered" evidence="1">
    <location>
        <begin position="38"/>
        <end position="63"/>
    </location>
</feature>
<dbReference type="InterPro" id="IPR050817">
    <property type="entry name" value="DjlA_DnaK_co-chaperone"/>
</dbReference>
<sequence length="1146" mass="128335">MRLLALGALNLFLLSASEAFVSPSSYLSQSVSTSTAQKRRKLETSSTTVVNPSPSISYPSKTSLQSTTDWNELKQQKIRLTQQSNRNHMAQTIKACKVLNFHPKMQFSKSGVVLDLDMKFVKKAYRQMALTHHPDYLLSSDATEEERQAANDRFAKINQAYTFLTSTKRYYHQDLNEHGQVKVVQRDRATQGFGHDPSVPFLRRVNQKYQERNQKVVKGNIASEKTAASPKFVASVKKAVNPRDQHIFSEMREQDRRMVVNPTQPTQPLVPKRVLNQKIQTFEDGNDMAVEKLDDGTSSEISGSNEVTGSETPLEHPQAQVEAAAEMEHELGDEEKQGAELQIAQEQVETNTHEETNEATLQVPFNQIESMTVEGNQLDEQKEKLPLQIPYSPMETVNGVENQTEIEQKEQATLQVTQTSSVSTLGEANQPGEQNKQVAMQFPPNQVGAEATVNIPQNQVGTEVTANIPHNKVAAEVTTNIPQVEIKSIDGGNNQSSEKNEKNQVGVQVPKGQSEAMETTFVQQKEEVALETAKVDNDMNKVNDDEQKHSQSPQFPEQQLYRVVNYVEIQEPAEEEQKDEQGLVIQWKKTRKSSIDEKRNTTRKDEKNQTSNISGTKVNFQLEAIDKKEIDDMASPDLLRIEQELPASSELSSVDDTLILSWLKENEIEEEAEKRMKFESRKECLLHYIKKKNFLPQVGTTKSSPAGMMQKRLEDAMAESNVSNISQDDISKLSLNVGGSQEGRNGISNGAAPSVSQNTMTGNQKPRRIEVVRRQVNVVERKTNAITPVESANRPRLNVNDSSSHKQVNRAAAISPTESANRPRLNVNEVRSKSVNESANRPRLNVNEVRSKRSTITNSSSISNQRSNHMRPPQVVPKAKKATMNWTTDDASITPKNDSVARTPQQNRKVEVTRKYTPQNDGTMDQAPSQASPSTTVVNSAARAQQRRVEVPRTVQNNNQVQSPMRTSSPSPSSATKTTKQSNAGWGSTDTTRTLKQEVPTVDDGNQKLVPNAVKKRTPNSIHSRQENAVKPKKDKVQFPAYPKKELLQNAVKRKIAASGMMGRNNKVEFPAYPKDVATTSTKTNEPKAQTAPMSNQSMKQAVTTQAKEQNPYLRTPEEEEELKRLRENVVWKWSTTPNLDTKVRR</sequence>
<proteinExistence type="predicted"/>
<reference evidence="4 5" key="1">
    <citation type="journal article" date="2021" name="Sci. Rep.">
        <title>The genome of the diatom Chaetoceros tenuissimus carries an ancient integrated fragment of an extant virus.</title>
        <authorList>
            <person name="Hongo Y."/>
            <person name="Kimura K."/>
            <person name="Takaki Y."/>
            <person name="Yoshida Y."/>
            <person name="Baba S."/>
            <person name="Kobayashi G."/>
            <person name="Nagasaki K."/>
            <person name="Hano T."/>
            <person name="Tomaru Y."/>
        </authorList>
    </citation>
    <scope>NUCLEOTIDE SEQUENCE [LARGE SCALE GENOMIC DNA]</scope>
    <source>
        <strain evidence="4 5">NIES-3715</strain>
    </source>
</reference>
<feature type="region of interest" description="Disordered" evidence="1">
    <location>
        <begin position="487"/>
        <end position="512"/>
    </location>
</feature>
<evidence type="ECO:0000313" key="5">
    <source>
        <dbReference type="Proteomes" id="UP001054902"/>
    </source>
</evidence>
<feature type="signal peptide" evidence="2">
    <location>
        <begin position="1"/>
        <end position="19"/>
    </location>
</feature>
<protein>
    <recommendedName>
        <fullName evidence="3">J domain-containing protein</fullName>
    </recommendedName>
</protein>
<dbReference type="SUPFAM" id="SSF46565">
    <property type="entry name" value="Chaperone J-domain"/>
    <property type="match status" value="1"/>
</dbReference>
<evidence type="ECO:0000256" key="1">
    <source>
        <dbReference type="SAM" id="MobiDB-lite"/>
    </source>
</evidence>
<feature type="compositionally biased region" description="Polar residues" evidence="1">
    <location>
        <begin position="954"/>
        <end position="966"/>
    </location>
</feature>
<dbReference type="PANTHER" id="PTHR24074">
    <property type="entry name" value="CO-CHAPERONE PROTEIN DJLA"/>
    <property type="match status" value="1"/>
</dbReference>
<feature type="compositionally biased region" description="Low complexity" evidence="1">
    <location>
        <begin position="967"/>
        <end position="982"/>
    </location>
</feature>
<name>A0AAD3H1S9_9STRA</name>
<dbReference type="InterPro" id="IPR036869">
    <property type="entry name" value="J_dom_sf"/>
</dbReference>
<feature type="compositionally biased region" description="Polar residues" evidence="1">
    <location>
        <begin position="1078"/>
        <end position="1109"/>
    </location>
</feature>
<evidence type="ECO:0000259" key="3">
    <source>
        <dbReference type="PROSITE" id="PS50076"/>
    </source>
</evidence>
<feature type="region of interest" description="Disordered" evidence="1">
    <location>
        <begin position="794"/>
        <end position="822"/>
    </location>
</feature>
<feature type="compositionally biased region" description="Basic and acidic residues" evidence="1">
    <location>
        <begin position="593"/>
        <end position="608"/>
    </location>
</feature>
<evidence type="ECO:0000313" key="4">
    <source>
        <dbReference type="EMBL" id="GFH47210.1"/>
    </source>
</evidence>
<feature type="region of interest" description="Disordered" evidence="1">
    <location>
        <begin position="294"/>
        <end position="317"/>
    </location>
</feature>
<feature type="compositionally biased region" description="Polar residues" evidence="1">
    <location>
        <begin position="983"/>
        <end position="994"/>
    </location>
</feature>
<dbReference type="Pfam" id="PF00226">
    <property type="entry name" value="DnaJ"/>
    <property type="match status" value="1"/>
</dbReference>
<feature type="compositionally biased region" description="Polar residues" evidence="1">
    <location>
        <begin position="916"/>
        <end position="943"/>
    </location>
</feature>
<dbReference type="AlphaFoldDB" id="A0AAD3H1S9"/>
<dbReference type="Gene3D" id="1.10.287.110">
    <property type="entry name" value="DnaJ domain"/>
    <property type="match status" value="1"/>
</dbReference>
<gene>
    <name evidence="4" type="ORF">CTEN210_03685</name>
</gene>
<feature type="region of interest" description="Disordered" evidence="1">
    <location>
        <begin position="1078"/>
        <end position="1126"/>
    </location>
</feature>
<feature type="region of interest" description="Disordered" evidence="1">
    <location>
        <begin position="591"/>
        <end position="615"/>
    </location>
</feature>
<comment type="caution">
    <text evidence="4">The sequence shown here is derived from an EMBL/GenBank/DDBJ whole genome shotgun (WGS) entry which is preliminary data.</text>
</comment>
<feature type="compositionally biased region" description="Polar residues" evidence="1">
    <location>
        <begin position="296"/>
        <end position="311"/>
    </location>
</feature>
<dbReference type="PROSITE" id="PS50076">
    <property type="entry name" value="DNAJ_2"/>
    <property type="match status" value="1"/>
</dbReference>
<keyword evidence="5" id="KW-1185">Reference proteome</keyword>
<accession>A0AAD3H1S9</accession>
<dbReference type="InterPro" id="IPR001623">
    <property type="entry name" value="DnaJ_domain"/>
</dbReference>
<feature type="chain" id="PRO_5042242328" description="J domain-containing protein" evidence="2">
    <location>
        <begin position="20"/>
        <end position="1146"/>
    </location>
</feature>
<evidence type="ECO:0000256" key="2">
    <source>
        <dbReference type="SAM" id="SignalP"/>
    </source>
</evidence>
<organism evidence="4 5">
    <name type="scientific">Chaetoceros tenuissimus</name>
    <dbReference type="NCBI Taxonomy" id="426638"/>
    <lineage>
        <taxon>Eukaryota</taxon>
        <taxon>Sar</taxon>
        <taxon>Stramenopiles</taxon>
        <taxon>Ochrophyta</taxon>
        <taxon>Bacillariophyta</taxon>
        <taxon>Coscinodiscophyceae</taxon>
        <taxon>Chaetocerotophycidae</taxon>
        <taxon>Chaetocerotales</taxon>
        <taxon>Chaetocerotaceae</taxon>
        <taxon>Chaetoceros</taxon>
    </lineage>
</organism>